<protein>
    <submittedName>
        <fullName evidence="1">Uncharacterized protein</fullName>
    </submittedName>
</protein>
<comment type="caution">
    <text evidence="1">The sequence shown here is derived from an EMBL/GenBank/DDBJ whole genome shotgun (WGS) entry which is preliminary data.</text>
</comment>
<organism evidence="1">
    <name type="scientific">bioreactor metagenome</name>
    <dbReference type="NCBI Taxonomy" id="1076179"/>
    <lineage>
        <taxon>unclassified sequences</taxon>
        <taxon>metagenomes</taxon>
        <taxon>ecological metagenomes</taxon>
    </lineage>
</organism>
<dbReference type="EMBL" id="VSSQ01107114">
    <property type="protein sequence ID" value="MPN46446.1"/>
    <property type="molecule type" value="Genomic_DNA"/>
</dbReference>
<name>A0A645I6C6_9ZZZZ</name>
<gene>
    <name evidence="1" type="ORF">SDC9_194032</name>
</gene>
<dbReference type="AlphaFoldDB" id="A0A645I6C6"/>
<proteinExistence type="predicted"/>
<reference evidence="1" key="1">
    <citation type="submission" date="2019-08" db="EMBL/GenBank/DDBJ databases">
        <authorList>
            <person name="Kucharzyk K."/>
            <person name="Murdoch R.W."/>
            <person name="Higgins S."/>
            <person name="Loffler F."/>
        </authorList>
    </citation>
    <scope>NUCLEOTIDE SEQUENCE</scope>
</reference>
<evidence type="ECO:0000313" key="1">
    <source>
        <dbReference type="EMBL" id="MPN46446.1"/>
    </source>
</evidence>
<accession>A0A645I6C6</accession>
<sequence length="79" mass="8222">MAPICYTGICPCGTPVKSAGIASKYSLAIAESRAVCGIAYGYYLSPCLCEITVGKNSKCIRRIAGSGNKRAGIDDEIIS</sequence>